<gene>
    <name evidence="1" type="ORF">BDR25DRAFT_395461</name>
</gene>
<evidence type="ECO:0000313" key="2">
    <source>
        <dbReference type="Proteomes" id="UP000799755"/>
    </source>
</evidence>
<dbReference type="Proteomes" id="UP000799755">
    <property type="component" value="Unassembled WGS sequence"/>
</dbReference>
<comment type="caution">
    <text evidence="1">The sequence shown here is derived from an EMBL/GenBank/DDBJ whole genome shotgun (WGS) entry which is preliminary data.</text>
</comment>
<proteinExistence type="predicted"/>
<reference evidence="1" key="1">
    <citation type="journal article" date="2020" name="Stud. Mycol.">
        <title>101 Dothideomycetes genomes: a test case for predicting lifestyles and emergence of pathogens.</title>
        <authorList>
            <person name="Haridas S."/>
            <person name="Albert R."/>
            <person name="Binder M."/>
            <person name="Bloem J."/>
            <person name="Labutti K."/>
            <person name="Salamov A."/>
            <person name="Andreopoulos B."/>
            <person name="Baker S."/>
            <person name="Barry K."/>
            <person name="Bills G."/>
            <person name="Bluhm B."/>
            <person name="Cannon C."/>
            <person name="Castanera R."/>
            <person name="Culley D."/>
            <person name="Daum C."/>
            <person name="Ezra D."/>
            <person name="Gonzalez J."/>
            <person name="Henrissat B."/>
            <person name="Kuo A."/>
            <person name="Liang C."/>
            <person name="Lipzen A."/>
            <person name="Lutzoni F."/>
            <person name="Magnuson J."/>
            <person name="Mondo S."/>
            <person name="Nolan M."/>
            <person name="Ohm R."/>
            <person name="Pangilinan J."/>
            <person name="Park H.-J."/>
            <person name="Ramirez L."/>
            <person name="Alfaro M."/>
            <person name="Sun H."/>
            <person name="Tritt A."/>
            <person name="Yoshinaga Y."/>
            <person name="Zwiers L.-H."/>
            <person name="Turgeon B."/>
            <person name="Goodwin S."/>
            <person name="Spatafora J."/>
            <person name="Crous P."/>
            <person name="Grigoriev I."/>
        </authorList>
    </citation>
    <scope>NUCLEOTIDE SEQUENCE</scope>
    <source>
        <strain evidence="1">ATCC 200398</strain>
    </source>
</reference>
<evidence type="ECO:0000313" key="1">
    <source>
        <dbReference type="EMBL" id="KAF2466907.1"/>
    </source>
</evidence>
<name>A0ACB6QJ63_9PLEO</name>
<protein>
    <submittedName>
        <fullName evidence="1">Uncharacterized protein</fullName>
    </submittedName>
</protein>
<organism evidence="1 2">
    <name type="scientific">Lindgomyces ingoldianus</name>
    <dbReference type="NCBI Taxonomy" id="673940"/>
    <lineage>
        <taxon>Eukaryota</taxon>
        <taxon>Fungi</taxon>
        <taxon>Dikarya</taxon>
        <taxon>Ascomycota</taxon>
        <taxon>Pezizomycotina</taxon>
        <taxon>Dothideomycetes</taxon>
        <taxon>Pleosporomycetidae</taxon>
        <taxon>Pleosporales</taxon>
        <taxon>Lindgomycetaceae</taxon>
        <taxon>Lindgomyces</taxon>
    </lineage>
</organism>
<sequence length="334" mass="36955">MKDSKCDYAPDGIGRSRIVELCGGPEIPTICVSMIIAPMIPRFGSRGNWRRLREQRRRRENLRGGTSNVWVYDTKVDYMLQHIVFLVSSMPFQLAAYAYGVGKVRATCFWFYCSCLSSVRRKRGISRCSRTEVRARASCRDAAAAYGQMHYFHSVQSKFSGQKLRQSLNIGAMNHSFSSPIQLGFQQNQCTCACLPVFTLCKANHGLASGFRATPGTGINPTSTITCPPFAISLVAARPPSITTPPNLIPASHSITLYSYRFIPRLPLAELTTLQVFGNSYASLLSVLTGLSSCARKRISAVYVGTKYVIEKNPIQQLPKLGLSIGQNFEVDDL</sequence>
<keyword evidence="2" id="KW-1185">Reference proteome</keyword>
<accession>A0ACB6QJ63</accession>
<dbReference type="EMBL" id="MU003522">
    <property type="protein sequence ID" value="KAF2466907.1"/>
    <property type="molecule type" value="Genomic_DNA"/>
</dbReference>